<dbReference type="Pfam" id="PF10544">
    <property type="entry name" value="T5orf172"/>
    <property type="match status" value="1"/>
</dbReference>
<comment type="caution">
    <text evidence="3">The sequence shown here is derived from an EMBL/GenBank/DDBJ whole genome shotgun (WGS) entry which is preliminary data.</text>
</comment>
<dbReference type="PANTHER" id="PTHR28094">
    <property type="entry name" value="MEIOTICALLY UP-REGULATED GENE 113 PROTEIN"/>
    <property type="match status" value="1"/>
</dbReference>
<dbReference type="InterPro" id="IPR053006">
    <property type="entry name" value="Meiosis_regulatory"/>
</dbReference>
<evidence type="ECO:0000256" key="1">
    <source>
        <dbReference type="SAM" id="MobiDB-lite"/>
    </source>
</evidence>
<organism evidence="3 4">
    <name type="scientific">Diaporthe australafricana</name>
    <dbReference type="NCBI Taxonomy" id="127596"/>
    <lineage>
        <taxon>Eukaryota</taxon>
        <taxon>Fungi</taxon>
        <taxon>Dikarya</taxon>
        <taxon>Ascomycota</taxon>
        <taxon>Pezizomycotina</taxon>
        <taxon>Sordariomycetes</taxon>
        <taxon>Sordariomycetidae</taxon>
        <taxon>Diaporthales</taxon>
        <taxon>Diaporthaceae</taxon>
        <taxon>Diaporthe</taxon>
    </lineage>
</organism>
<dbReference type="EMBL" id="JAWRVE010000118">
    <property type="protein sequence ID" value="KAL1856927.1"/>
    <property type="molecule type" value="Genomic_DNA"/>
</dbReference>
<dbReference type="PANTHER" id="PTHR28094:SF2">
    <property type="entry name" value="BACTERIOPHAGE T5 ORF172 DNA-BINDING DOMAIN-CONTAINING PROTEIN"/>
    <property type="match status" value="1"/>
</dbReference>
<gene>
    <name evidence="3" type="ORF">Daus18300_010581</name>
</gene>
<feature type="domain" description="Bacteriophage T5 Orf172 DNA-binding" evidence="2">
    <location>
        <begin position="79"/>
        <end position="165"/>
    </location>
</feature>
<evidence type="ECO:0000313" key="3">
    <source>
        <dbReference type="EMBL" id="KAL1856927.1"/>
    </source>
</evidence>
<dbReference type="InterPro" id="IPR018306">
    <property type="entry name" value="Phage_T5_Orf172_DNA-bd"/>
</dbReference>
<reference evidence="3 4" key="1">
    <citation type="journal article" date="2024" name="IMA Fungus">
        <title>IMA Genome - F19 : A genome assembly and annotation guide to empower mycologists, including annotated draft genome sequences of Ceratocystis pirilliformis, Diaporthe australafricana, Fusarium ophioides, Paecilomyces lecythidis, and Sporothrix stenoceras.</title>
        <authorList>
            <person name="Aylward J."/>
            <person name="Wilson A.M."/>
            <person name="Visagie C.M."/>
            <person name="Spraker J."/>
            <person name="Barnes I."/>
            <person name="Buitendag C."/>
            <person name="Ceriani C."/>
            <person name="Del Mar Angel L."/>
            <person name="du Plessis D."/>
            <person name="Fuchs T."/>
            <person name="Gasser K."/>
            <person name="Kramer D."/>
            <person name="Li W."/>
            <person name="Munsamy K."/>
            <person name="Piso A."/>
            <person name="Price J.L."/>
            <person name="Sonnekus B."/>
            <person name="Thomas C."/>
            <person name="van der Nest A."/>
            <person name="van Dijk A."/>
            <person name="van Heerden A."/>
            <person name="van Vuuren N."/>
            <person name="Yilmaz N."/>
            <person name="Duong T.A."/>
            <person name="van der Merwe N.A."/>
            <person name="Wingfield M.J."/>
            <person name="Wingfield B.D."/>
        </authorList>
    </citation>
    <scope>NUCLEOTIDE SEQUENCE [LARGE SCALE GENOMIC DNA]</scope>
    <source>
        <strain evidence="3 4">CMW 18300</strain>
    </source>
</reference>
<accession>A0ABR3W9R3</accession>
<dbReference type="Proteomes" id="UP001583177">
    <property type="component" value="Unassembled WGS sequence"/>
</dbReference>
<feature type="compositionally biased region" description="Basic and acidic residues" evidence="1">
    <location>
        <begin position="12"/>
        <end position="22"/>
    </location>
</feature>
<evidence type="ECO:0000259" key="2">
    <source>
        <dbReference type="SMART" id="SM00974"/>
    </source>
</evidence>
<keyword evidence="4" id="KW-1185">Reference proteome</keyword>
<sequence>MCTTRVIYNRRQGSDEGSPPREKRVKTRSFKPYGPRKLIVEINNGIKDLLLRYFEADEGYIYGFQHPDDVILIPSAGAATGATLIKIGRSKDHAARMKQIHKQCRYLPHTVFAHLMPHHVRIERVVHMQLHNSRKRDAGCTGCGAKHEEWFKVDIGRAERLVMLWKAFADRHPYDEDGTMLPEWRARLEQLDMDDEDCWEGFVHGAPLAQPVAVLPQELEAENTPNTLVEDSIEPSSEGAA</sequence>
<proteinExistence type="predicted"/>
<name>A0ABR3W9R3_9PEZI</name>
<feature type="region of interest" description="Disordered" evidence="1">
    <location>
        <begin position="221"/>
        <end position="241"/>
    </location>
</feature>
<evidence type="ECO:0000313" key="4">
    <source>
        <dbReference type="Proteomes" id="UP001583177"/>
    </source>
</evidence>
<dbReference type="SMART" id="SM00974">
    <property type="entry name" value="T5orf172"/>
    <property type="match status" value="1"/>
</dbReference>
<feature type="region of interest" description="Disordered" evidence="1">
    <location>
        <begin position="8"/>
        <end position="28"/>
    </location>
</feature>
<protein>
    <recommendedName>
        <fullName evidence="2">Bacteriophage T5 Orf172 DNA-binding domain-containing protein</fullName>
    </recommendedName>
</protein>